<dbReference type="PROSITE" id="PS50873">
    <property type="entry name" value="PEROXIDASE_4"/>
    <property type="match status" value="1"/>
</dbReference>
<dbReference type="InterPro" id="IPR000823">
    <property type="entry name" value="Peroxidase_pln"/>
</dbReference>
<feature type="disulfide bond" evidence="19">
    <location>
        <begin position="206"/>
        <end position="238"/>
    </location>
</feature>
<keyword evidence="9 21" id="KW-0732">Signal</keyword>
<feature type="site" description="Transition state stabilizer" evidence="18">
    <location>
        <position position="70"/>
    </location>
</feature>
<evidence type="ECO:0000256" key="1">
    <source>
        <dbReference type="ARBA" id="ARBA00000189"/>
    </source>
</evidence>
<comment type="catalytic activity">
    <reaction evidence="1">
        <text>2 a phenolic donor + H2O2 = 2 a phenolic radical donor + 2 H2O</text>
        <dbReference type="Rhea" id="RHEA:56136"/>
        <dbReference type="ChEBI" id="CHEBI:15377"/>
        <dbReference type="ChEBI" id="CHEBI:16240"/>
        <dbReference type="ChEBI" id="CHEBI:139520"/>
        <dbReference type="ChEBI" id="CHEBI:139521"/>
        <dbReference type="EC" id="1.11.1.7"/>
    </reaction>
</comment>
<comment type="cofactor">
    <cofactor evidence="17">
        <name>heme b</name>
        <dbReference type="ChEBI" id="CHEBI:60344"/>
    </cofactor>
    <text evidence="17">Binds 1 heme b (iron(II)-protoporphyrin IX) group per subunit.</text>
</comment>
<keyword evidence="5" id="KW-0964">Secreted</keyword>
<evidence type="ECO:0000256" key="14">
    <source>
        <dbReference type="ARBA" id="ARBA00023324"/>
    </source>
</evidence>
<dbReference type="EC" id="1.11.1.7" evidence="4"/>
<feature type="domain" description="Plant heme peroxidase family profile" evidence="22">
    <location>
        <begin position="33"/>
        <end position="333"/>
    </location>
</feature>
<evidence type="ECO:0000256" key="16">
    <source>
        <dbReference type="PIRSR" id="PIRSR600823-2"/>
    </source>
</evidence>
<comment type="caution">
    <text evidence="24">The sequence shown here is derived from an EMBL/GenBank/DDBJ whole genome shotgun (WGS) entry which is preliminary data.</text>
</comment>
<evidence type="ECO:0000256" key="20">
    <source>
        <dbReference type="SAM" id="MobiDB-lite"/>
    </source>
</evidence>
<feature type="binding site" evidence="17">
    <location>
        <position position="200"/>
    </location>
    <ligand>
        <name>Ca(2+)</name>
        <dbReference type="ChEBI" id="CHEBI:29108"/>
        <label>2</label>
    </ligand>
</feature>
<feature type="region of interest" description="Disordered" evidence="20">
    <location>
        <begin position="503"/>
        <end position="524"/>
    </location>
</feature>
<feature type="binding site" evidence="17">
    <location>
        <position position="78"/>
    </location>
    <ligand>
        <name>Ca(2+)</name>
        <dbReference type="ChEBI" id="CHEBI:29108"/>
        <label>1</label>
    </ligand>
</feature>
<dbReference type="CDD" id="cd00693">
    <property type="entry name" value="secretory_peroxidase"/>
    <property type="match status" value="1"/>
</dbReference>
<evidence type="ECO:0000259" key="22">
    <source>
        <dbReference type="PROSITE" id="PS50873"/>
    </source>
</evidence>
<dbReference type="PRINTS" id="PR00458">
    <property type="entry name" value="PEROXIDASE"/>
</dbReference>
<feature type="region of interest" description="Disordered" evidence="20">
    <location>
        <begin position="331"/>
        <end position="424"/>
    </location>
</feature>
<feature type="binding site" description="axial binding residue" evidence="17">
    <location>
        <position position="199"/>
    </location>
    <ligand>
        <name>heme b</name>
        <dbReference type="ChEBI" id="CHEBI:60344"/>
    </ligand>
    <ligandPart>
        <name>Fe</name>
        <dbReference type="ChEBI" id="CHEBI:18248"/>
    </ligandPart>
</feature>
<dbReference type="FunFam" id="1.10.420.10:FF:000007">
    <property type="entry name" value="Peroxidase"/>
    <property type="match status" value="1"/>
</dbReference>
<evidence type="ECO:0000256" key="12">
    <source>
        <dbReference type="ARBA" id="ARBA00023004"/>
    </source>
</evidence>
<dbReference type="PANTHER" id="PTHR31517:SF59">
    <property type="entry name" value="PEROXIDASE"/>
    <property type="match status" value="1"/>
</dbReference>
<dbReference type="Proteomes" id="UP000825935">
    <property type="component" value="Chromosome 5"/>
</dbReference>
<evidence type="ECO:0000256" key="9">
    <source>
        <dbReference type="ARBA" id="ARBA00022729"/>
    </source>
</evidence>
<feature type="disulfide bond" evidence="19">
    <location>
        <begin position="128"/>
        <end position="329"/>
    </location>
</feature>
<dbReference type="PROSITE" id="PS00435">
    <property type="entry name" value="PEROXIDASE_1"/>
    <property type="match status" value="1"/>
</dbReference>
<evidence type="ECO:0000256" key="21">
    <source>
        <dbReference type="SAM" id="SignalP"/>
    </source>
</evidence>
<dbReference type="FunFam" id="1.10.520.10:FF:000008">
    <property type="entry name" value="Peroxidase"/>
    <property type="match status" value="1"/>
</dbReference>
<dbReference type="EMBL" id="CM035410">
    <property type="protein sequence ID" value="KAH7436697.1"/>
    <property type="molecule type" value="Genomic_DNA"/>
</dbReference>
<keyword evidence="25" id="KW-1185">Reference proteome</keyword>
<dbReference type="GO" id="GO:0140825">
    <property type="term" value="F:lactoperoxidase activity"/>
    <property type="evidence" value="ECO:0007669"/>
    <property type="project" value="UniProtKB-EC"/>
</dbReference>
<dbReference type="SUPFAM" id="SSF48113">
    <property type="entry name" value="Heme-dependent peroxidases"/>
    <property type="match status" value="1"/>
</dbReference>
<feature type="binding site" evidence="17">
    <location>
        <position position="261"/>
    </location>
    <ligand>
        <name>Ca(2+)</name>
        <dbReference type="ChEBI" id="CHEBI:29108"/>
        <label>2</label>
    </ligand>
</feature>
<feature type="binding site" evidence="17">
    <location>
        <position position="84"/>
    </location>
    <ligand>
        <name>Ca(2+)</name>
        <dbReference type="ChEBI" id="CHEBI:29108"/>
        <label>1</label>
    </ligand>
</feature>
<feature type="binding site" evidence="17">
    <location>
        <position position="80"/>
    </location>
    <ligand>
        <name>Ca(2+)</name>
        <dbReference type="ChEBI" id="CHEBI:29108"/>
        <label>1</label>
    </ligand>
</feature>
<feature type="binding site" evidence="17">
    <location>
        <position position="82"/>
    </location>
    <ligand>
        <name>Ca(2+)</name>
        <dbReference type="ChEBI" id="CHEBI:29108"/>
        <label>1</label>
    </ligand>
</feature>
<evidence type="ECO:0000256" key="13">
    <source>
        <dbReference type="ARBA" id="ARBA00023157"/>
    </source>
</evidence>
<dbReference type="OrthoDB" id="2113341at2759"/>
<organism evidence="24 25">
    <name type="scientific">Ceratopteris richardii</name>
    <name type="common">Triangle waterfern</name>
    <dbReference type="NCBI Taxonomy" id="49495"/>
    <lineage>
        <taxon>Eukaryota</taxon>
        <taxon>Viridiplantae</taxon>
        <taxon>Streptophyta</taxon>
        <taxon>Embryophyta</taxon>
        <taxon>Tracheophyta</taxon>
        <taxon>Polypodiopsida</taxon>
        <taxon>Polypodiidae</taxon>
        <taxon>Polypodiales</taxon>
        <taxon>Pteridineae</taxon>
        <taxon>Pteridaceae</taxon>
        <taxon>Parkerioideae</taxon>
        <taxon>Ceratopteris</taxon>
    </lineage>
</organism>
<sequence>MRSMAALSIVTHQLLSVLLLSLIHGSLDRVHAATSVGFYASKCPDVEDIVKAKMEAHFRSDPTVGAGVLRLYFHDCFVTGCDASVLLDSTPGNKAEKDAGPNRSLRGFDVIDDIKQAVEEACPATVSCADIIAFATRDYVALAGGPSYSIGGGRLDSLTSVMTDANMLPSPDLSVERTGQAFAAQGLSIEDMVALLGGHTVGFSHCSFVTRRLFNFQNTGQPDPSMSQDLVSRLSDFCPNPPSTGNNPRVALDQGTAAVFDSTFYTQLTQGNGILQIDQELNGDDRTAPIVSQFTNQDAFFSAFVRSMTKLGELNIKESPSQGEIRLRCSKVNQPQTPPPSFTPPPPPPVSQPPSPTPDHPSPPTPPPETSNPPPPAPPSNPSPSQPTTDGSNPPTFPTSERRRWVPFQSWPPQRSQRRRIHRSSRRGEIIVIREIGFSHRRTPILRPTRTPASMHFKRPIRRTVWIVERRPAWRRRQRSSVTGKPWARKVVVTRRHVKTNYRETMSSRRRKDIRKQRKVHRKQSIWRTRAKGHTKAFRALTKSHNRKRRNQKRREV</sequence>
<evidence type="ECO:0000256" key="11">
    <source>
        <dbReference type="ARBA" id="ARBA00023002"/>
    </source>
</evidence>
<dbReference type="GO" id="GO:0042744">
    <property type="term" value="P:hydrogen peroxide catabolic process"/>
    <property type="evidence" value="ECO:0007669"/>
    <property type="project" value="UniProtKB-KW"/>
</dbReference>
<feature type="active site" description="Proton acceptor" evidence="15">
    <location>
        <position position="74"/>
    </location>
</feature>
<keyword evidence="13 19" id="KW-1015">Disulfide bond</keyword>
<evidence type="ECO:0000256" key="4">
    <source>
        <dbReference type="ARBA" id="ARBA00012313"/>
    </source>
</evidence>
<dbReference type="EMBL" id="CM035410">
    <property type="protein sequence ID" value="KAH7436695.1"/>
    <property type="molecule type" value="Genomic_DNA"/>
</dbReference>
<evidence type="ECO:0000256" key="17">
    <source>
        <dbReference type="PIRSR" id="PIRSR600823-3"/>
    </source>
</evidence>
<keyword evidence="8 17" id="KW-0479">Metal-binding</keyword>
<dbReference type="GO" id="GO:0006979">
    <property type="term" value="P:response to oxidative stress"/>
    <property type="evidence" value="ECO:0007669"/>
    <property type="project" value="InterPro"/>
</dbReference>
<evidence type="ECO:0000256" key="10">
    <source>
        <dbReference type="ARBA" id="ARBA00022837"/>
    </source>
</evidence>
<evidence type="ECO:0000256" key="2">
    <source>
        <dbReference type="ARBA" id="ARBA00002322"/>
    </source>
</evidence>
<accession>A0A8T2UKL9</accession>
<feature type="binding site" evidence="16">
    <location>
        <position position="169"/>
    </location>
    <ligand>
        <name>substrate</name>
    </ligand>
</feature>
<reference evidence="24" key="1">
    <citation type="submission" date="2021-08" db="EMBL/GenBank/DDBJ databases">
        <title>WGS assembly of Ceratopteris richardii.</title>
        <authorList>
            <person name="Marchant D.B."/>
            <person name="Chen G."/>
            <person name="Jenkins J."/>
            <person name="Shu S."/>
            <person name="Leebens-Mack J."/>
            <person name="Grimwood J."/>
            <person name="Schmutz J."/>
            <person name="Soltis P."/>
            <person name="Soltis D."/>
            <person name="Chen Z.-H."/>
        </authorList>
    </citation>
    <scope>NUCLEOTIDE SEQUENCE</scope>
    <source>
        <strain evidence="24">Whitten #5841</strain>
        <tissue evidence="24">Leaf</tissue>
    </source>
</reference>
<evidence type="ECO:0000313" key="23">
    <source>
        <dbReference type="EMBL" id="KAH7436695.1"/>
    </source>
</evidence>
<keyword evidence="11" id="KW-0560">Oxidoreductase</keyword>
<proteinExistence type="inferred from homology"/>
<dbReference type="AlphaFoldDB" id="A0A8T2UKL9"/>
<keyword evidence="12 17" id="KW-0408">Iron</keyword>
<dbReference type="PANTHER" id="PTHR31517">
    <property type="match status" value="1"/>
</dbReference>
<feature type="disulfide bond" evidence="19">
    <location>
        <begin position="76"/>
        <end position="81"/>
    </location>
</feature>
<evidence type="ECO:0000313" key="24">
    <source>
        <dbReference type="EMBL" id="KAH7436697.1"/>
    </source>
</evidence>
<dbReference type="Gene3D" id="1.10.520.10">
    <property type="match status" value="1"/>
</dbReference>
<dbReference type="InterPro" id="IPR033905">
    <property type="entry name" value="Secretory_peroxidase"/>
</dbReference>
<dbReference type="PROSITE" id="PS00436">
    <property type="entry name" value="PEROXIDASE_2"/>
    <property type="match status" value="1"/>
</dbReference>
<dbReference type="Gene3D" id="1.10.420.10">
    <property type="entry name" value="Peroxidase, domain 2"/>
    <property type="match status" value="1"/>
</dbReference>
<feature type="binding site" evidence="17">
    <location>
        <position position="96"/>
    </location>
    <ligand>
        <name>Ca(2+)</name>
        <dbReference type="ChEBI" id="CHEBI:29108"/>
        <label>1</label>
    </ligand>
</feature>
<evidence type="ECO:0000256" key="19">
    <source>
        <dbReference type="PIRSR" id="PIRSR600823-5"/>
    </source>
</evidence>
<feature type="compositionally biased region" description="Basic residues" evidence="20">
    <location>
        <begin position="508"/>
        <end position="524"/>
    </location>
</feature>
<evidence type="ECO:0000256" key="15">
    <source>
        <dbReference type="PIRSR" id="PIRSR600823-1"/>
    </source>
</evidence>
<feature type="chain" id="PRO_5036275926" description="peroxidase" evidence="21">
    <location>
        <begin position="33"/>
        <end position="557"/>
    </location>
</feature>
<name>A0A8T2UKL9_CERRI</name>
<dbReference type="GO" id="GO:0020037">
    <property type="term" value="F:heme binding"/>
    <property type="evidence" value="ECO:0007669"/>
    <property type="project" value="InterPro"/>
</dbReference>
<keyword evidence="7" id="KW-0349">Heme</keyword>
<feature type="disulfide bond" evidence="19">
    <location>
        <begin position="43"/>
        <end position="122"/>
    </location>
</feature>
<comment type="cofactor">
    <cofactor evidence="17">
        <name>Ca(2+)</name>
        <dbReference type="ChEBI" id="CHEBI:29108"/>
    </cofactor>
    <text evidence="17">Binds 2 calcium ions per subunit.</text>
</comment>
<dbReference type="Pfam" id="PF00141">
    <property type="entry name" value="peroxidase"/>
    <property type="match status" value="1"/>
</dbReference>
<evidence type="ECO:0000256" key="18">
    <source>
        <dbReference type="PIRSR" id="PIRSR600823-4"/>
    </source>
</evidence>
<gene>
    <name evidence="23" type="ORF">KP509_05G031700</name>
    <name evidence="24" type="ORF">KP509_05G031800</name>
</gene>
<feature type="signal peptide" evidence="21">
    <location>
        <begin position="1"/>
        <end position="32"/>
    </location>
</feature>
<comment type="function">
    <text evidence="2">Removal of H(2)O(2), oxidation of toxic reductants, biosynthesis and degradation of lignin, suberization, auxin catabolism, response to environmental stresses such as wounding, pathogen attack and oxidative stress. These functions might be dependent on each isozyme/isoform in each plant tissue.</text>
</comment>
<dbReference type="InterPro" id="IPR019793">
    <property type="entry name" value="Peroxidases_heam-ligand_BS"/>
</dbReference>
<comment type="similarity">
    <text evidence="3">Belongs to the peroxidase family. Ascorbate peroxidase subfamily.</text>
</comment>
<evidence type="ECO:0000313" key="25">
    <source>
        <dbReference type="Proteomes" id="UP000825935"/>
    </source>
</evidence>
<dbReference type="InterPro" id="IPR002016">
    <property type="entry name" value="Haem_peroxidase"/>
</dbReference>
<evidence type="ECO:0000256" key="5">
    <source>
        <dbReference type="ARBA" id="ARBA00022525"/>
    </source>
</evidence>
<feature type="binding site" evidence="17">
    <location>
        <position position="256"/>
    </location>
    <ligand>
        <name>Ca(2+)</name>
        <dbReference type="ChEBI" id="CHEBI:29108"/>
        <label>2</label>
    </ligand>
</feature>
<feature type="compositionally biased region" description="Pro residues" evidence="20">
    <location>
        <begin position="336"/>
        <end position="385"/>
    </location>
</feature>
<dbReference type="InterPro" id="IPR019794">
    <property type="entry name" value="Peroxidases_AS"/>
</dbReference>
<dbReference type="PRINTS" id="PR00461">
    <property type="entry name" value="PLPEROXIDASE"/>
</dbReference>
<feature type="binding site" evidence="17">
    <location>
        <position position="75"/>
    </location>
    <ligand>
        <name>Ca(2+)</name>
        <dbReference type="ChEBI" id="CHEBI:29108"/>
        <label>1</label>
    </ligand>
</feature>
<protein>
    <recommendedName>
        <fullName evidence="4">peroxidase</fullName>
        <ecNumber evidence="4">1.11.1.7</ecNumber>
    </recommendedName>
</protein>
<keyword evidence="10 17" id="KW-0106">Calcium</keyword>
<dbReference type="GO" id="GO:0046872">
    <property type="term" value="F:metal ion binding"/>
    <property type="evidence" value="ECO:0007669"/>
    <property type="project" value="UniProtKB-KW"/>
</dbReference>
<dbReference type="InterPro" id="IPR010255">
    <property type="entry name" value="Haem_peroxidase_sf"/>
</dbReference>
<evidence type="ECO:0000256" key="3">
    <source>
        <dbReference type="ARBA" id="ARBA00006873"/>
    </source>
</evidence>
<evidence type="ECO:0000256" key="8">
    <source>
        <dbReference type="ARBA" id="ARBA00022723"/>
    </source>
</evidence>
<dbReference type="EMBL" id="CM035410">
    <property type="protein sequence ID" value="KAH7436696.1"/>
    <property type="molecule type" value="Genomic_DNA"/>
</dbReference>
<keyword evidence="14" id="KW-0376">Hydrogen peroxide</keyword>
<evidence type="ECO:0000256" key="7">
    <source>
        <dbReference type="ARBA" id="ARBA00022617"/>
    </source>
</evidence>
<evidence type="ECO:0000256" key="6">
    <source>
        <dbReference type="ARBA" id="ARBA00022559"/>
    </source>
</evidence>
<feature type="binding site" evidence="17">
    <location>
        <position position="253"/>
    </location>
    <ligand>
        <name>Ca(2+)</name>
        <dbReference type="ChEBI" id="CHEBI:29108"/>
        <label>2</label>
    </ligand>
</feature>
<keyword evidence="6" id="KW-0575">Peroxidase</keyword>